<name>A0AAE1SF69_9SOLA</name>
<sequence length="244" mass="28099">MQGHLEIQCRNKAREERVKLQKADQKETQNRKAVENKHEDGFQTVNRSKFSRNNMTQPMKQTREEQQTLLQDVQEKEHTRVRNQIQNKESHRGNKNLQIDDQTSHNNNINRNKGISIQEPNPQQTIILPEKRGTVKDTNFVIDPGEVHNNYLKLISGTSLEEEYLSGEDTPVNREYPSDSSFEEEETSEDFDCVEESSSKDSEEYASVVNSEDLSHEDPIIGHDGETSDAQAESLVATFVLKLW</sequence>
<keyword evidence="3" id="KW-1185">Reference proteome</keyword>
<feature type="compositionally biased region" description="Basic and acidic residues" evidence="1">
    <location>
        <begin position="213"/>
        <end position="226"/>
    </location>
</feature>
<proteinExistence type="predicted"/>
<feature type="compositionally biased region" description="Polar residues" evidence="1">
    <location>
        <begin position="43"/>
        <end position="58"/>
    </location>
</feature>
<feature type="region of interest" description="Disordered" evidence="1">
    <location>
        <begin position="83"/>
        <end position="106"/>
    </location>
</feature>
<evidence type="ECO:0000313" key="3">
    <source>
        <dbReference type="Proteomes" id="UP001291623"/>
    </source>
</evidence>
<comment type="caution">
    <text evidence="2">The sequence shown here is derived from an EMBL/GenBank/DDBJ whole genome shotgun (WGS) entry which is preliminary data.</text>
</comment>
<feature type="compositionally biased region" description="Polar residues" evidence="1">
    <location>
        <begin position="95"/>
        <end position="106"/>
    </location>
</feature>
<dbReference type="Proteomes" id="UP001291623">
    <property type="component" value="Unassembled WGS sequence"/>
</dbReference>
<reference evidence="2" key="1">
    <citation type="submission" date="2023-12" db="EMBL/GenBank/DDBJ databases">
        <title>Genome assembly of Anisodus tanguticus.</title>
        <authorList>
            <person name="Wang Y.-J."/>
        </authorList>
    </citation>
    <scope>NUCLEOTIDE SEQUENCE</scope>
    <source>
        <strain evidence="2">KB-2021</strain>
        <tissue evidence="2">Leaf</tissue>
    </source>
</reference>
<organism evidence="2 3">
    <name type="scientific">Anisodus tanguticus</name>
    <dbReference type="NCBI Taxonomy" id="243964"/>
    <lineage>
        <taxon>Eukaryota</taxon>
        <taxon>Viridiplantae</taxon>
        <taxon>Streptophyta</taxon>
        <taxon>Embryophyta</taxon>
        <taxon>Tracheophyta</taxon>
        <taxon>Spermatophyta</taxon>
        <taxon>Magnoliopsida</taxon>
        <taxon>eudicotyledons</taxon>
        <taxon>Gunneridae</taxon>
        <taxon>Pentapetalae</taxon>
        <taxon>asterids</taxon>
        <taxon>lamiids</taxon>
        <taxon>Solanales</taxon>
        <taxon>Solanaceae</taxon>
        <taxon>Solanoideae</taxon>
        <taxon>Hyoscyameae</taxon>
        <taxon>Anisodus</taxon>
    </lineage>
</organism>
<evidence type="ECO:0000313" key="2">
    <source>
        <dbReference type="EMBL" id="KAK4368611.1"/>
    </source>
</evidence>
<evidence type="ECO:0000256" key="1">
    <source>
        <dbReference type="SAM" id="MobiDB-lite"/>
    </source>
</evidence>
<feature type="compositionally biased region" description="Basic and acidic residues" evidence="1">
    <location>
        <begin position="7"/>
        <end position="41"/>
    </location>
</feature>
<dbReference type="EMBL" id="JAVYJV010000006">
    <property type="protein sequence ID" value="KAK4368611.1"/>
    <property type="molecule type" value="Genomic_DNA"/>
</dbReference>
<dbReference type="AlphaFoldDB" id="A0AAE1SF69"/>
<protein>
    <submittedName>
        <fullName evidence="2">Uncharacterized protein</fullName>
    </submittedName>
</protein>
<gene>
    <name evidence="2" type="ORF">RND71_012403</name>
</gene>
<feature type="region of interest" description="Disordered" evidence="1">
    <location>
        <begin position="164"/>
        <end position="226"/>
    </location>
</feature>
<feature type="region of interest" description="Disordered" evidence="1">
    <location>
        <begin position="1"/>
        <end position="58"/>
    </location>
</feature>
<feature type="compositionally biased region" description="Acidic residues" evidence="1">
    <location>
        <begin position="181"/>
        <end position="195"/>
    </location>
</feature>
<accession>A0AAE1SF69</accession>